<dbReference type="InterPro" id="IPR029480">
    <property type="entry name" value="Transpos_assoc"/>
</dbReference>
<name>A0A0D3EBA5_BRAOL</name>
<dbReference type="Pfam" id="PF03004">
    <property type="entry name" value="Transposase_24"/>
    <property type="match status" value="1"/>
</dbReference>
<dbReference type="HOGENOM" id="CLU_470410_0_0_1"/>
<feature type="region of interest" description="Disordered" evidence="1">
    <location>
        <begin position="336"/>
        <end position="369"/>
    </location>
</feature>
<dbReference type="InterPro" id="IPR004252">
    <property type="entry name" value="Probable_transposase_24"/>
</dbReference>
<keyword evidence="4" id="KW-1185">Reference proteome</keyword>
<proteinExistence type="predicted"/>
<dbReference type="Proteomes" id="UP000032141">
    <property type="component" value="Chromosome C9"/>
</dbReference>
<dbReference type="Pfam" id="PF13963">
    <property type="entry name" value="Transpos_assoc"/>
    <property type="match status" value="1"/>
</dbReference>
<feature type="compositionally biased region" description="Low complexity" evidence="1">
    <location>
        <begin position="340"/>
        <end position="365"/>
    </location>
</feature>
<sequence>MSSEVYYRSWMDKPHLDPNTNLLTEEYVQGIGEFMRLVQQQPDAKSGMLRCPCSSCNNNKVIKEFDVWTHLYMKGFSRNYKVWYLHGETGYEYGSTSEPQPVSELQPDIRDDPWVTVTQINPRGRVDGTSVNEPLQPDSTSNLRAVEDLADVELVENFTEFGLDAVVHSEDEAESIGIPLLYTDDIATKYGFILSGQVPRKYLGIYRGHSDELVRRNVLGIFREIPTILLIPSETHRNIKLPGKKKPRENFPTYIFNDSDEIPTDTCPSESLKIKTLDTSFFVISASLSKLSPISLSLTATPAICELPSPAIYELPSPAILFPPSDLFPTPQIMSEEARNSASRRSAPRGGRGSSASSSRPSGSSYEAVPVHRDHLTNKTRFPHMFPLPLHMFPLQLLRRIRRSCQFNNWFSNQVESISRFDKSSNGISRSINNMMYSMLHTGYSKWSVIPRDDRELWFRQFAQEFTWESGLTETVRQKFNEKAMDSYTKQINAWKTVWQKNKRPRYINGTVWEQLIVHWEKNDTAATSLNNSKNQKSDRGEKGMYVHNLGACSMSSKEDQLIEANDGNPVDRLQLIKEAHTNKKTGQIQDAVIRSVVDLVET</sequence>
<protein>
    <recommendedName>
        <fullName evidence="2">Transposase-associated domain-containing protein</fullName>
    </recommendedName>
</protein>
<reference evidence="3 4" key="1">
    <citation type="journal article" date="2014" name="Genome Biol.">
        <title>Transcriptome and methylome profiling reveals relics of genome dominance in the mesopolyploid Brassica oleracea.</title>
        <authorList>
            <person name="Parkin I.A."/>
            <person name="Koh C."/>
            <person name="Tang H."/>
            <person name="Robinson S.J."/>
            <person name="Kagale S."/>
            <person name="Clarke W.E."/>
            <person name="Town C.D."/>
            <person name="Nixon J."/>
            <person name="Krishnakumar V."/>
            <person name="Bidwell S.L."/>
            <person name="Denoeud F."/>
            <person name="Belcram H."/>
            <person name="Links M.G."/>
            <person name="Just J."/>
            <person name="Clarke C."/>
            <person name="Bender T."/>
            <person name="Huebert T."/>
            <person name="Mason A.S."/>
            <person name="Pires J.C."/>
            <person name="Barker G."/>
            <person name="Moore J."/>
            <person name="Walley P.G."/>
            <person name="Manoli S."/>
            <person name="Batley J."/>
            <person name="Edwards D."/>
            <person name="Nelson M.N."/>
            <person name="Wang X."/>
            <person name="Paterson A.H."/>
            <person name="King G."/>
            <person name="Bancroft I."/>
            <person name="Chalhoub B."/>
            <person name="Sharpe A.G."/>
        </authorList>
    </citation>
    <scope>NUCLEOTIDE SEQUENCE</scope>
    <source>
        <strain evidence="3 4">cv. TO1000</strain>
    </source>
</reference>
<accession>A0A0D3EBA5</accession>
<feature type="domain" description="Transposase-associated" evidence="2">
    <location>
        <begin position="8"/>
        <end position="88"/>
    </location>
</feature>
<evidence type="ECO:0000256" key="1">
    <source>
        <dbReference type="SAM" id="MobiDB-lite"/>
    </source>
</evidence>
<dbReference type="AlphaFoldDB" id="A0A0D3EBA5"/>
<reference evidence="3" key="2">
    <citation type="submission" date="2015-03" db="UniProtKB">
        <authorList>
            <consortium name="EnsemblPlants"/>
        </authorList>
    </citation>
    <scope>IDENTIFICATION</scope>
</reference>
<evidence type="ECO:0000313" key="4">
    <source>
        <dbReference type="Proteomes" id="UP000032141"/>
    </source>
</evidence>
<dbReference type="Gramene" id="Bo9g120350.1">
    <property type="protein sequence ID" value="Bo9g120350.1"/>
    <property type="gene ID" value="Bo9g120350"/>
</dbReference>
<dbReference type="EnsemblPlants" id="Bo9g120350.1">
    <property type="protein sequence ID" value="Bo9g120350.1"/>
    <property type="gene ID" value="Bo9g120350"/>
</dbReference>
<organism evidence="3 4">
    <name type="scientific">Brassica oleracea var. oleracea</name>
    <dbReference type="NCBI Taxonomy" id="109376"/>
    <lineage>
        <taxon>Eukaryota</taxon>
        <taxon>Viridiplantae</taxon>
        <taxon>Streptophyta</taxon>
        <taxon>Embryophyta</taxon>
        <taxon>Tracheophyta</taxon>
        <taxon>Spermatophyta</taxon>
        <taxon>Magnoliopsida</taxon>
        <taxon>eudicotyledons</taxon>
        <taxon>Gunneridae</taxon>
        <taxon>Pentapetalae</taxon>
        <taxon>rosids</taxon>
        <taxon>malvids</taxon>
        <taxon>Brassicales</taxon>
        <taxon>Brassicaceae</taxon>
        <taxon>Brassiceae</taxon>
        <taxon>Brassica</taxon>
    </lineage>
</organism>
<evidence type="ECO:0000259" key="2">
    <source>
        <dbReference type="Pfam" id="PF13963"/>
    </source>
</evidence>
<evidence type="ECO:0000313" key="3">
    <source>
        <dbReference type="EnsemblPlants" id="Bo9g120350.1"/>
    </source>
</evidence>